<dbReference type="InterPro" id="IPR021848">
    <property type="entry name" value="HODM_asu-like"/>
</dbReference>
<gene>
    <name evidence="1" type="ORF">RHRU231_420145</name>
</gene>
<dbReference type="KEGG" id="rrz:CS378_00800"/>
<dbReference type="RefSeq" id="WP_010592821.1">
    <property type="nucleotide sequence ID" value="NZ_CP024315.1"/>
</dbReference>
<protein>
    <recommendedName>
        <fullName evidence="3">DUF3445 domain-containing protein</fullName>
    </recommendedName>
</protein>
<sequence length="335" mass="38450">MTTSVASDLSCLPWPFPEGDRTFRYAVNVEPAPRRTETAAGAWGEHIVDLGKSHDEYVEMMRLRRSIVEADPGRVQMLPHMTPACWDLMLYYMRDMAASFPDVMHLDVENGGYRWRNDLLGIDQWLVPGDSGTLPEHPLVFIGCQLPDDVLLVTERDGHLWFDAALVTSSADWSVKFDIGMSLHEIHRPVPGLTPNGVTDRAEQFMRRLTTERPYRRVNWTFSAVGSRRRDTSLETMPEWMDDMPRLIAERDWGRIQLRIELEHLIRLPMTGALVFNIRTYMAPLEEIAQVPAWAEQLADIVEELPAEIAAYKGIDSYRMPAMAWLRERTRARAA</sequence>
<reference evidence="1 2" key="1">
    <citation type="journal article" date="2014" name="Genome Announc.">
        <title>Draft Genome Sequence of Propane- and Butane-Oxidizing Actinobacterium Rhodococcus ruber IEGM 231.</title>
        <authorList>
            <person name="Ivshina I.B."/>
            <person name="Kuyukina M.S."/>
            <person name="Krivoruchko A.V."/>
            <person name="Barbe V."/>
            <person name="Fischer C."/>
        </authorList>
    </citation>
    <scope>NUCLEOTIDE SEQUENCE [LARGE SCALE GENOMIC DNA]</scope>
</reference>
<dbReference type="Proteomes" id="UP000042997">
    <property type="component" value="Unassembled WGS sequence"/>
</dbReference>
<organism evidence="1 2">
    <name type="scientific">Rhodococcus ruber</name>
    <dbReference type="NCBI Taxonomy" id="1830"/>
    <lineage>
        <taxon>Bacteria</taxon>
        <taxon>Bacillati</taxon>
        <taxon>Actinomycetota</taxon>
        <taxon>Actinomycetes</taxon>
        <taxon>Mycobacteriales</taxon>
        <taxon>Nocardiaceae</taxon>
        <taxon>Rhodococcus</taxon>
    </lineage>
</organism>
<dbReference type="AlphaFoldDB" id="A0A098BLL3"/>
<evidence type="ECO:0008006" key="3">
    <source>
        <dbReference type="Google" id="ProtNLM"/>
    </source>
</evidence>
<dbReference type="EMBL" id="CCSD01000053">
    <property type="protein sequence ID" value="CDZ88596.1"/>
    <property type="molecule type" value="Genomic_DNA"/>
</dbReference>
<dbReference type="OrthoDB" id="5242510at2"/>
<dbReference type="eggNOG" id="ENOG502Z7ZS">
    <property type="taxonomic scope" value="Bacteria"/>
</dbReference>
<accession>A0A098BLL3</accession>
<proteinExistence type="predicted"/>
<dbReference type="Pfam" id="PF11927">
    <property type="entry name" value="HODM_asu-like"/>
    <property type="match status" value="1"/>
</dbReference>
<evidence type="ECO:0000313" key="1">
    <source>
        <dbReference type="EMBL" id="CDZ88596.1"/>
    </source>
</evidence>
<name>A0A098BLL3_9NOCA</name>
<evidence type="ECO:0000313" key="2">
    <source>
        <dbReference type="Proteomes" id="UP000042997"/>
    </source>
</evidence>